<reference evidence="2 3" key="1">
    <citation type="journal article" date="2016" name="Sci. Rep.">
        <title>The genome sequence of the outbreeding globe artichoke constructed de novo incorporating a phase-aware low-pass sequencing strategy of F1 progeny.</title>
        <authorList>
            <person name="Scaglione D."/>
            <person name="Reyes-Chin-Wo S."/>
            <person name="Acquadro A."/>
            <person name="Froenicke L."/>
            <person name="Portis E."/>
            <person name="Beitel C."/>
            <person name="Tirone M."/>
            <person name="Mauro R."/>
            <person name="Lo Monaco A."/>
            <person name="Mauromicale G."/>
            <person name="Faccioli P."/>
            <person name="Cattivelli L."/>
            <person name="Rieseberg L."/>
            <person name="Michelmore R."/>
            <person name="Lanteri S."/>
        </authorList>
    </citation>
    <scope>NUCLEOTIDE SEQUENCE [LARGE SCALE GENOMIC DNA]</scope>
    <source>
        <strain evidence="2">2C</strain>
    </source>
</reference>
<dbReference type="AlphaFoldDB" id="A0A124SGP3"/>
<name>A0A124SGP3_CYNCS</name>
<accession>A0A124SGP3</accession>
<keyword evidence="3" id="KW-1185">Reference proteome</keyword>
<dbReference type="EMBL" id="LEKV01001526">
    <property type="protein sequence ID" value="KVI07048.1"/>
    <property type="molecule type" value="Genomic_DNA"/>
</dbReference>
<comment type="caution">
    <text evidence="2">The sequence shown here is derived from an EMBL/GenBank/DDBJ whole genome shotgun (WGS) entry which is preliminary data.</text>
</comment>
<dbReference type="Gramene" id="KVI07048">
    <property type="protein sequence ID" value="KVI07048"/>
    <property type="gene ID" value="Ccrd_014586"/>
</dbReference>
<dbReference type="Proteomes" id="UP000243975">
    <property type="component" value="Unassembled WGS sequence"/>
</dbReference>
<feature type="region of interest" description="Disordered" evidence="1">
    <location>
        <begin position="1"/>
        <end position="30"/>
    </location>
</feature>
<organism evidence="2 3">
    <name type="scientific">Cynara cardunculus var. scolymus</name>
    <name type="common">Globe artichoke</name>
    <name type="synonym">Cynara scolymus</name>
    <dbReference type="NCBI Taxonomy" id="59895"/>
    <lineage>
        <taxon>Eukaryota</taxon>
        <taxon>Viridiplantae</taxon>
        <taxon>Streptophyta</taxon>
        <taxon>Embryophyta</taxon>
        <taxon>Tracheophyta</taxon>
        <taxon>Spermatophyta</taxon>
        <taxon>Magnoliopsida</taxon>
        <taxon>eudicotyledons</taxon>
        <taxon>Gunneridae</taxon>
        <taxon>Pentapetalae</taxon>
        <taxon>asterids</taxon>
        <taxon>campanulids</taxon>
        <taxon>Asterales</taxon>
        <taxon>Asteraceae</taxon>
        <taxon>Carduoideae</taxon>
        <taxon>Cardueae</taxon>
        <taxon>Carduinae</taxon>
        <taxon>Cynara</taxon>
    </lineage>
</organism>
<sequence>MAEETLRSGAESEIRKRMNPRVEIDTSPPFGSVKEAVTRFGGSGSWIPLHVLRLAGTYN</sequence>
<feature type="compositionally biased region" description="Basic and acidic residues" evidence="1">
    <location>
        <begin position="1"/>
        <end position="24"/>
    </location>
</feature>
<evidence type="ECO:0000256" key="1">
    <source>
        <dbReference type="SAM" id="MobiDB-lite"/>
    </source>
</evidence>
<evidence type="ECO:0000313" key="2">
    <source>
        <dbReference type="EMBL" id="KVI07048.1"/>
    </source>
</evidence>
<gene>
    <name evidence="2" type="ORF">Ccrd_014586</name>
</gene>
<protein>
    <submittedName>
        <fullName evidence="2">Uncharacterized protein</fullName>
    </submittedName>
</protein>
<evidence type="ECO:0000313" key="3">
    <source>
        <dbReference type="Proteomes" id="UP000243975"/>
    </source>
</evidence>
<proteinExistence type="predicted"/>